<dbReference type="SUPFAM" id="SSF81383">
    <property type="entry name" value="F-box domain"/>
    <property type="match status" value="1"/>
</dbReference>
<reference evidence="3" key="1">
    <citation type="journal article" date="2023" name="Mol. Phylogenet. Evol.">
        <title>Genome-scale phylogeny and comparative genomics of the fungal order Sordariales.</title>
        <authorList>
            <person name="Hensen N."/>
            <person name="Bonometti L."/>
            <person name="Westerberg I."/>
            <person name="Brannstrom I.O."/>
            <person name="Guillou S."/>
            <person name="Cros-Aarteil S."/>
            <person name="Calhoun S."/>
            <person name="Haridas S."/>
            <person name="Kuo A."/>
            <person name="Mondo S."/>
            <person name="Pangilinan J."/>
            <person name="Riley R."/>
            <person name="LaButti K."/>
            <person name="Andreopoulos B."/>
            <person name="Lipzen A."/>
            <person name="Chen C."/>
            <person name="Yan M."/>
            <person name="Daum C."/>
            <person name="Ng V."/>
            <person name="Clum A."/>
            <person name="Steindorff A."/>
            <person name="Ohm R.A."/>
            <person name="Martin F."/>
            <person name="Silar P."/>
            <person name="Natvig D.O."/>
            <person name="Lalanne C."/>
            <person name="Gautier V."/>
            <person name="Ament-Velasquez S.L."/>
            <person name="Kruys A."/>
            <person name="Hutchinson M.I."/>
            <person name="Powell A.J."/>
            <person name="Barry K."/>
            <person name="Miller A.N."/>
            <person name="Grigoriev I.V."/>
            <person name="Debuchy R."/>
            <person name="Gladieux P."/>
            <person name="Hiltunen Thoren M."/>
            <person name="Johannesson H."/>
        </authorList>
    </citation>
    <scope>NUCLEOTIDE SEQUENCE</scope>
    <source>
        <strain evidence="3">CBS 958.72</strain>
    </source>
</reference>
<dbReference type="AlphaFoldDB" id="A0AAE0NFR9"/>
<protein>
    <recommendedName>
        <fullName evidence="2">F-box domain-containing protein</fullName>
    </recommendedName>
</protein>
<feature type="domain" description="F-box" evidence="2">
    <location>
        <begin position="45"/>
        <end position="90"/>
    </location>
</feature>
<comment type="caution">
    <text evidence="3">The sequence shown here is derived from an EMBL/GenBank/DDBJ whole genome shotgun (WGS) entry which is preliminary data.</text>
</comment>
<proteinExistence type="predicted"/>
<sequence>MYTVKALIKSNAPCERLRRLFRQDPEQPIPAWPIAADADCNLYLGSCLFRRPRDILFEILDHLPPESLLCLSLTCKVLSNLFGEAAARRVRTSPESKKALLLLPEGEVADRCLFCHDCIALHRINIRPRQRWRGRGRAHPDGIRMAGCSFSTLYWHGFNFGSPLRFNFHHARAATNKHHYGADAGLPVDVFRFDNAWSAKVVDDGQLLLRSVSTLAECSLGRGRRFRRALDEVPVWLCHHRYSDAGWRWTSEWRRVKGLPLDAEEPKNGGGSPDDEPLRPGSFGDSCHLCLTDIRTVVEWKNGKAGIRQPCWVRRSGGR</sequence>
<evidence type="ECO:0000313" key="4">
    <source>
        <dbReference type="Proteomes" id="UP001287356"/>
    </source>
</evidence>
<dbReference type="Proteomes" id="UP001287356">
    <property type="component" value="Unassembled WGS sequence"/>
</dbReference>
<gene>
    <name evidence="3" type="ORF">B0T24DRAFT_697411</name>
</gene>
<accession>A0AAE0NFR9</accession>
<dbReference type="Pfam" id="PF00646">
    <property type="entry name" value="F-box"/>
    <property type="match status" value="1"/>
</dbReference>
<evidence type="ECO:0000313" key="3">
    <source>
        <dbReference type="EMBL" id="KAK3380731.1"/>
    </source>
</evidence>
<evidence type="ECO:0000256" key="1">
    <source>
        <dbReference type="SAM" id="MobiDB-lite"/>
    </source>
</evidence>
<reference evidence="3" key="2">
    <citation type="submission" date="2023-06" db="EMBL/GenBank/DDBJ databases">
        <authorList>
            <consortium name="Lawrence Berkeley National Laboratory"/>
            <person name="Haridas S."/>
            <person name="Hensen N."/>
            <person name="Bonometti L."/>
            <person name="Westerberg I."/>
            <person name="Brannstrom I.O."/>
            <person name="Guillou S."/>
            <person name="Cros-Aarteil S."/>
            <person name="Calhoun S."/>
            <person name="Kuo A."/>
            <person name="Mondo S."/>
            <person name="Pangilinan J."/>
            <person name="Riley R."/>
            <person name="Labutti K."/>
            <person name="Andreopoulos B."/>
            <person name="Lipzen A."/>
            <person name="Chen C."/>
            <person name="Yanf M."/>
            <person name="Daum C."/>
            <person name="Ng V."/>
            <person name="Clum A."/>
            <person name="Steindorff A."/>
            <person name="Ohm R."/>
            <person name="Martin F."/>
            <person name="Silar P."/>
            <person name="Natvig D."/>
            <person name="Lalanne C."/>
            <person name="Gautier V."/>
            <person name="Ament-Velasquez S.L."/>
            <person name="Kruys A."/>
            <person name="Hutchinson M.I."/>
            <person name="Powell A.J."/>
            <person name="Barry K."/>
            <person name="Miller A.N."/>
            <person name="Grigoriev I.V."/>
            <person name="Debuchy R."/>
            <person name="Gladieux P."/>
            <person name="Thoren M.H."/>
            <person name="Johannesson H."/>
        </authorList>
    </citation>
    <scope>NUCLEOTIDE SEQUENCE</scope>
    <source>
        <strain evidence="3">CBS 958.72</strain>
    </source>
</reference>
<feature type="region of interest" description="Disordered" evidence="1">
    <location>
        <begin position="261"/>
        <end position="280"/>
    </location>
</feature>
<dbReference type="InterPro" id="IPR036047">
    <property type="entry name" value="F-box-like_dom_sf"/>
</dbReference>
<dbReference type="CDD" id="cd09917">
    <property type="entry name" value="F-box_SF"/>
    <property type="match status" value="1"/>
</dbReference>
<dbReference type="EMBL" id="JAULSN010000002">
    <property type="protein sequence ID" value="KAK3380731.1"/>
    <property type="molecule type" value="Genomic_DNA"/>
</dbReference>
<dbReference type="InterPro" id="IPR001810">
    <property type="entry name" value="F-box_dom"/>
</dbReference>
<organism evidence="3 4">
    <name type="scientific">Lasiosphaeria ovina</name>
    <dbReference type="NCBI Taxonomy" id="92902"/>
    <lineage>
        <taxon>Eukaryota</taxon>
        <taxon>Fungi</taxon>
        <taxon>Dikarya</taxon>
        <taxon>Ascomycota</taxon>
        <taxon>Pezizomycotina</taxon>
        <taxon>Sordariomycetes</taxon>
        <taxon>Sordariomycetidae</taxon>
        <taxon>Sordariales</taxon>
        <taxon>Lasiosphaeriaceae</taxon>
        <taxon>Lasiosphaeria</taxon>
    </lineage>
</organism>
<dbReference type="PROSITE" id="PS50181">
    <property type="entry name" value="FBOX"/>
    <property type="match status" value="1"/>
</dbReference>
<name>A0AAE0NFR9_9PEZI</name>
<keyword evidence="4" id="KW-1185">Reference proteome</keyword>
<evidence type="ECO:0000259" key="2">
    <source>
        <dbReference type="PROSITE" id="PS50181"/>
    </source>
</evidence>